<evidence type="ECO:0000313" key="3">
    <source>
        <dbReference type="Proteomes" id="UP001064262"/>
    </source>
</evidence>
<evidence type="ECO:0000313" key="2">
    <source>
        <dbReference type="EMBL" id="MCU5777607.1"/>
    </source>
</evidence>
<keyword evidence="3" id="KW-1185">Reference proteome</keyword>
<dbReference type="AlphaFoldDB" id="A0A9J6PU95"/>
<evidence type="ECO:0000256" key="1">
    <source>
        <dbReference type="SAM" id="SignalP"/>
    </source>
</evidence>
<protein>
    <submittedName>
        <fullName evidence="2">Uncharacterized protein</fullName>
    </submittedName>
</protein>
<gene>
    <name evidence="2" type="ORF">N5923_08895</name>
</gene>
<reference evidence="2" key="1">
    <citation type="submission" date="2022-09" db="EMBL/GenBank/DDBJ databases">
        <title>Winslowiella arboricola sp. nov., isolated from bleeding cankers on broadleaf hosts.</title>
        <authorList>
            <person name="Brady C."/>
            <person name="Kaur S."/>
            <person name="Crampton B."/>
            <person name="Maddock D."/>
            <person name="Arnold D."/>
            <person name="Denman S."/>
        </authorList>
    </citation>
    <scope>NUCLEOTIDE SEQUENCE</scope>
    <source>
        <strain evidence="2">BAC 15a-03b</strain>
    </source>
</reference>
<proteinExistence type="predicted"/>
<sequence length="188" mass="20693">MALSSKQAALSGFFILASAPPLSVAAATIVNSASAQTVMAAADFSVTLNQQRFSLGDKWDDQAKQRAGAQISESFVGDVPSGESNYKYYQHSYAGYEIYTANLFWEKEQRDIDSYIIAQITLNAPGIATFRGVSVGDTQSELVKKYGNGTIDDSDNQHWIYYDGDGKRISFQIENNKVSHIMMVFNTD</sequence>
<keyword evidence="1" id="KW-0732">Signal</keyword>
<dbReference type="EMBL" id="JAODIM010000039">
    <property type="protein sequence ID" value="MCU5777607.1"/>
    <property type="molecule type" value="Genomic_DNA"/>
</dbReference>
<feature type="signal peptide" evidence="1">
    <location>
        <begin position="1"/>
        <end position="25"/>
    </location>
</feature>
<feature type="chain" id="PRO_5039895621" evidence="1">
    <location>
        <begin position="26"/>
        <end position="188"/>
    </location>
</feature>
<comment type="caution">
    <text evidence="2">The sequence shown here is derived from an EMBL/GenBank/DDBJ whole genome shotgun (WGS) entry which is preliminary data.</text>
</comment>
<organism evidence="2 3">
    <name type="scientific">Winslowiella arboricola</name>
    <dbReference type="NCBI Taxonomy" id="2978220"/>
    <lineage>
        <taxon>Bacteria</taxon>
        <taxon>Pseudomonadati</taxon>
        <taxon>Pseudomonadota</taxon>
        <taxon>Gammaproteobacteria</taxon>
        <taxon>Enterobacterales</taxon>
        <taxon>Erwiniaceae</taxon>
        <taxon>Winslowiella</taxon>
    </lineage>
</organism>
<dbReference type="RefSeq" id="WP_267141154.1">
    <property type="nucleotide sequence ID" value="NZ_JAODIL010000053.1"/>
</dbReference>
<name>A0A9J6PU95_9GAMM</name>
<dbReference type="Proteomes" id="UP001064262">
    <property type="component" value="Unassembled WGS sequence"/>
</dbReference>
<accession>A0A9J6PU95</accession>